<comment type="similarity">
    <text evidence="2">Belongs to the peptidase S26 family.</text>
</comment>
<name>A0A3B1AXX0_9ZZZZ</name>
<dbReference type="PRINTS" id="PR00727">
    <property type="entry name" value="LEADERPTASE"/>
</dbReference>
<comment type="catalytic activity">
    <reaction evidence="1">
        <text>Cleavage of hydrophobic, N-terminal signal or leader sequences from secreted and periplasmic proteins.</text>
        <dbReference type="EC" id="3.4.21.89"/>
    </reaction>
</comment>
<evidence type="ECO:0000256" key="2">
    <source>
        <dbReference type="ARBA" id="ARBA00009370"/>
    </source>
</evidence>
<dbReference type="GO" id="GO:0009003">
    <property type="term" value="F:signal peptidase activity"/>
    <property type="evidence" value="ECO:0007669"/>
    <property type="project" value="UniProtKB-EC"/>
</dbReference>
<sequence length="228" mass="26540">MKRLKLIWIEWRSFFVFIALMFVFRSAIADWYEVPTGSMKPTIIEGDRVFVNKLAYDLKIPFTLVTIASWGNPVRGDVIVFDSLKENKRLIKRVIGEPNDVIEMVNNQVYINSLPAVYSDTDQSLVEKYWDNLNSFTRVKPILYKEHYGNNEYLITVLKQGSNQINNQARNFGPYQVPENKYFVLGDNRDNSADSRFIGAIDRKYILGQANKIVFSTRQAERFFLSLN</sequence>
<organism evidence="6">
    <name type="scientific">hydrothermal vent metagenome</name>
    <dbReference type="NCBI Taxonomy" id="652676"/>
    <lineage>
        <taxon>unclassified sequences</taxon>
        <taxon>metagenomes</taxon>
        <taxon>ecological metagenomes</taxon>
    </lineage>
</organism>
<proteinExistence type="inferred from homology"/>
<dbReference type="GO" id="GO:0016020">
    <property type="term" value="C:membrane"/>
    <property type="evidence" value="ECO:0007669"/>
    <property type="project" value="InterPro"/>
</dbReference>
<dbReference type="Gene3D" id="2.10.109.10">
    <property type="entry name" value="Umud Fragment, subunit A"/>
    <property type="match status" value="1"/>
</dbReference>
<dbReference type="PROSITE" id="PS00761">
    <property type="entry name" value="SPASE_I_3"/>
    <property type="match status" value="1"/>
</dbReference>
<evidence type="ECO:0000259" key="5">
    <source>
        <dbReference type="Pfam" id="PF10502"/>
    </source>
</evidence>
<dbReference type="SUPFAM" id="SSF51306">
    <property type="entry name" value="LexA/Signal peptidase"/>
    <property type="match status" value="1"/>
</dbReference>
<dbReference type="InterPro" id="IPR019533">
    <property type="entry name" value="Peptidase_S26"/>
</dbReference>
<dbReference type="InterPro" id="IPR000223">
    <property type="entry name" value="Pept_S26A_signal_pept_1"/>
</dbReference>
<dbReference type="PANTHER" id="PTHR43390">
    <property type="entry name" value="SIGNAL PEPTIDASE I"/>
    <property type="match status" value="1"/>
</dbReference>
<dbReference type="PANTHER" id="PTHR43390:SF1">
    <property type="entry name" value="CHLOROPLAST PROCESSING PEPTIDASE"/>
    <property type="match status" value="1"/>
</dbReference>
<evidence type="ECO:0000256" key="4">
    <source>
        <dbReference type="ARBA" id="ARBA00022801"/>
    </source>
</evidence>
<dbReference type="EMBL" id="UOFS01000039">
    <property type="protein sequence ID" value="VAW98874.1"/>
    <property type="molecule type" value="Genomic_DNA"/>
</dbReference>
<accession>A0A3B1AXX0</accession>
<dbReference type="NCBIfam" id="TIGR02227">
    <property type="entry name" value="sigpep_I_bact"/>
    <property type="match status" value="1"/>
</dbReference>
<dbReference type="GO" id="GO:0006465">
    <property type="term" value="P:signal peptide processing"/>
    <property type="evidence" value="ECO:0007669"/>
    <property type="project" value="InterPro"/>
</dbReference>
<keyword evidence="4 6" id="KW-0378">Hydrolase</keyword>
<dbReference type="AlphaFoldDB" id="A0A3B1AXX0"/>
<dbReference type="Pfam" id="PF10502">
    <property type="entry name" value="Peptidase_S26"/>
    <property type="match status" value="1"/>
</dbReference>
<evidence type="ECO:0000313" key="6">
    <source>
        <dbReference type="EMBL" id="VAW98874.1"/>
    </source>
</evidence>
<dbReference type="CDD" id="cd06530">
    <property type="entry name" value="S26_SPase_I"/>
    <property type="match status" value="1"/>
</dbReference>
<protein>
    <recommendedName>
        <fullName evidence="3">signal peptidase I</fullName>
        <ecNumber evidence="3">3.4.21.89</ecNumber>
    </recommendedName>
</protein>
<gene>
    <name evidence="6" type="ORF">MNBD_GAMMA22-1353</name>
</gene>
<evidence type="ECO:0000256" key="1">
    <source>
        <dbReference type="ARBA" id="ARBA00000677"/>
    </source>
</evidence>
<evidence type="ECO:0000256" key="3">
    <source>
        <dbReference type="ARBA" id="ARBA00013208"/>
    </source>
</evidence>
<reference evidence="6" key="1">
    <citation type="submission" date="2018-06" db="EMBL/GenBank/DDBJ databases">
        <authorList>
            <person name="Zhirakovskaya E."/>
        </authorList>
    </citation>
    <scope>NUCLEOTIDE SEQUENCE</scope>
</reference>
<dbReference type="EC" id="3.4.21.89" evidence="3"/>
<dbReference type="InterPro" id="IPR019758">
    <property type="entry name" value="Pept_S26A_signal_pept_1_CS"/>
</dbReference>
<dbReference type="GO" id="GO:0004252">
    <property type="term" value="F:serine-type endopeptidase activity"/>
    <property type="evidence" value="ECO:0007669"/>
    <property type="project" value="InterPro"/>
</dbReference>
<dbReference type="InterPro" id="IPR036286">
    <property type="entry name" value="LexA/Signal_pep-like_sf"/>
</dbReference>
<feature type="domain" description="Peptidase S26" evidence="5">
    <location>
        <begin position="10"/>
        <end position="214"/>
    </location>
</feature>